<sequence>MKGGERCEQHRLDLDLTRHLKRYGDDVIDFKQIPLPMEKALSLPIRLHARNWSKAFQPICHFFALISVCDSFLPKSSPSTRLEIKQSQGVTP</sequence>
<dbReference type="AlphaFoldDB" id="A0A2T1DXL8"/>
<organism evidence="1 2">
    <name type="scientific">Stenomitos frigidus ULC18</name>
    <dbReference type="NCBI Taxonomy" id="2107698"/>
    <lineage>
        <taxon>Bacteria</taxon>
        <taxon>Bacillati</taxon>
        <taxon>Cyanobacteriota</taxon>
        <taxon>Cyanophyceae</taxon>
        <taxon>Leptolyngbyales</taxon>
        <taxon>Leptolyngbyaceae</taxon>
        <taxon>Stenomitos</taxon>
    </lineage>
</organism>
<comment type="caution">
    <text evidence="1">The sequence shown here is derived from an EMBL/GenBank/DDBJ whole genome shotgun (WGS) entry which is preliminary data.</text>
</comment>
<evidence type="ECO:0000313" key="2">
    <source>
        <dbReference type="Proteomes" id="UP000239576"/>
    </source>
</evidence>
<dbReference type="Proteomes" id="UP000239576">
    <property type="component" value="Unassembled WGS sequence"/>
</dbReference>
<name>A0A2T1DXL8_9CYAN</name>
<protein>
    <submittedName>
        <fullName evidence="1">Uncharacterized protein</fullName>
    </submittedName>
</protein>
<accession>A0A2T1DXL8</accession>
<proteinExistence type="predicted"/>
<reference evidence="2" key="1">
    <citation type="submission" date="2018-02" db="EMBL/GenBank/DDBJ databases">
        <authorList>
            <person name="Moore K."/>
            <person name="Momper L."/>
        </authorList>
    </citation>
    <scope>NUCLEOTIDE SEQUENCE [LARGE SCALE GENOMIC DNA]</scope>
    <source>
        <strain evidence="2">ULC18</strain>
    </source>
</reference>
<gene>
    <name evidence="1" type="ORF">C7B82_24170</name>
</gene>
<evidence type="ECO:0000313" key="1">
    <source>
        <dbReference type="EMBL" id="PSB25209.1"/>
    </source>
</evidence>
<dbReference type="OrthoDB" id="51846at2"/>
<reference evidence="1 2" key="2">
    <citation type="submission" date="2018-03" db="EMBL/GenBank/DDBJ databases">
        <title>The ancient ancestry and fast evolution of plastids.</title>
        <authorList>
            <person name="Moore K.R."/>
            <person name="Magnabosco C."/>
            <person name="Momper L."/>
            <person name="Gold D.A."/>
            <person name="Bosak T."/>
            <person name="Fournier G.P."/>
        </authorList>
    </citation>
    <scope>NUCLEOTIDE SEQUENCE [LARGE SCALE GENOMIC DNA]</scope>
    <source>
        <strain evidence="1 2">ULC18</strain>
    </source>
</reference>
<keyword evidence="2" id="KW-1185">Reference proteome</keyword>
<dbReference type="EMBL" id="PVWK01000128">
    <property type="protein sequence ID" value="PSB25209.1"/>
    <property type="molecule type" value="Genomic_DNA"/>
</dbReference>